<dbReference type="GO" id="GO:0005524">
    <property type="term" value="F:ATP binding"/>
    <property type="evidence" value="ECO:0007669"/>
    <property type="project" value="UniProtKB-KW"/>
</dbReference>
<dbReference type="SUPFAM" id="SSF52540">
    <property type="entry name" value="P-loop containing nucleoside triphosphate hydrolases"/>
    <property type="match status" value="1"/>
</dbReference>
<dbReference type="GO" id="GO:0016887">
    <property type="term" value="F:ATP hydrolysis activity"/>
    <property type="evidence" value="ECO:0007669"/>
    <property type="project" value="InterPro"/>
</dbReference>
<reference evidence="9" key="1">
    <citation type="journal article" date="2020" name="mSystems">
        <title>Genome- and Community-Level Interaction Insights into Carbon Utilization and Element Cycling Functions of Hydrothermarchaeota in Hydrothermal Sediment.</title>
        <authorList>
            <person name="Zhou Z."/>
            <person name="Liu Y."/>
            <person name="Xu W."/>
            <person name="Pan J."/>
            <person name="Luo Z.H."/>
            <person name="Li M."/>
        </authorList>
    </citation>
    <scope>NUCLEOTIDE SEQUENCE [LARGE SCALE GENOMIC DNA]</scope>
    <source>
        <strain evidence="9">SpSt-477</strain>
    </source>
</reference>
<dbReference type="EMBL" id="DSUH01000071">
    <property type="protein sequence ID" value="HGU31887.1"/>
    <property type="molecule type" value="Genomic_DNA"/>
</dbReference>
<evidence type="ECO:0000256" key="4">
    <source>
        <dbReference type="ARBA" id="ARBA00022741"/>
    </source>
</evidence>
<dbReference type="SUPFAM" id="SSF50331">
    <property type="entry name" value="MOP-like"/>
    <property type="match status" value="1"/>
</dbReference>
<dbReference type="PANTHER" id="PTHR42781:SF5">
    <property type="entry name" value="PUTRESCINE TRANSPORT ATP-BINDING PROTEIN POTG"/>
    <property type="match status" value="1"/>
</dbReference>
<organism evidence="9">
    <name type="scientific">Desulfatirhabdium butyrativorans</name>
    <dbReference type="NCBI Taxonomy" id="340467"/>
    <lineage>
        <taxon>Bacteria</taxon>
        <taxon>Pseudomonadati</taxon>
        <taxon>Thermodesulfobacteriota</taxon>
        <taxon>Desulfobacteria</taxon>
        <taxon>Desulfobacterales</taxon>
        <taxon>Desulfatirhabdiaceae</taxon>
        <taxon>Desulfatirhabdium</taxon>
    </lineage>
</organism>
<keyword evidence="5 9" id="KW-0067">ATP-binding</keyword>
<dbReference type="PROSITE" id="PS00211">
    <property type="entry name" value="ABC_TRANSPORTER_1"/>
    <property type="match status" value="1"/>
</dbReference>
<protein>
    <submittedName>
        <fullName evidence="9">ATP-binding cassette domain-containing protein</fullName>
    </submittedName>
</protein>
<name>A0A7C4MNC6_9BACT</name>
<sequence>MSEGRYDIDFLKVESIRKVFGNQIALSDTSFSARKAEFICVLGPSGCGKSTLLRVIAGLETPDSGRIYFDGKDITKEPVAARNVGIVFQSYALFPNLTAFQNIAYGLVSQKLGKRVIRQRVDDLLNLVGLSGLGDRYPAELSGGQQQRVALARAMALSPSLLLLDEPLSALDAQVRGMLRTEIRRLQQRLQVTTLMVTHDQEEALSMGDRILVMHEGRIVQDGTPAEIYDRPASPFVAAFVGSMNFLEDAVRIDDATYQYGPHRLRVDPAKDGRVSLGCKAVIGIRPEDIRIGGVQDPDINTITARVRYLSYRGAMFRVSLGLWDGLEGRRSLEADIPTETIRHYDVRPDTPLRVHLPIDRLRVYPHAAESALP</sequence>
<keyword evidence="6" id="KW-1278">Translocase</keyword>
<dbReference type="InterPro" id="IPR013611">
    <property type="entry name" value="Transp-assoc_OB_typ2"/>
</dbReference>
<keyword evidence="7" id="KW-0472">Membrane</keyword>
<comment type="caution">
    <text evidence="9">The sequence shown here is derived from an EMBL/GenBank/DDBJ whole genome shotgun (WGS) entry which is preliminary data.</text>
</comment>
<dbReference type="GO" id="GO:0015697">
    <property type="term" value="P:quaternary ammonium group transport"/>
    <property type="evidence" value="ECO:0007669"/>
    <property type="project" value="UniProtKB-ARBA"/>
</dbReference>
<dbReference type="PANTHER" id="PTHR42781">
    <property type="entry name" value="SPERMIDINE/PUTRESCINE IMPORT ATP-BINDING PROTEIN POTA"/>
    <property type="match status" value="1"/>
</dbReference>
<dbReference type="Gene3D" id="3.40.50.300">
    <property type="entry name" value="P-loop containing nucleotide triphosphate hydrolases"/>
    <property type="match status" value="1"/>
</dbReference>
<dbReference type="AlphaFoldDB" id="A0A7C4MNC6"/>
<keyword evidence="4" id="KW-0547">Nucleotide-binding</keyword>
<evidence type="ECO:0000256" key="5">
    <source>
        <dbReference type="ARBA" id="ARBA00022840"/>
    </source>
</evidence>
<keyword evidence="3" id="KW-0997">Cell inner membrane</keyword>
<evidence type="ECO:0000256" key="3">
    <source>
        <dbReference type="ARBA" id="ARBA00022519"/>
    </source>
</evidence>
<dbReference type="GO" id="GO:0022857">
    <property type="term" value="F:transmembrane transporter activity"/>
    <property type="evidence" value="ECO:0007669"/>
    <property type="project" value="InterPro"/>
</dbReference>
<dbReference type="InterPro" id="IPR027417">
    <property type="entry name" value="P-loop_NTPase"/>
</dbReference>
<dbReference type="InterPro" id="IPR003593">
    <property type="entry name" value="AAA+_ATPase"/>
</dbReference>
<evidence type="ECO:0000259" key="8">
    <source>
        <dbReference type="PROSITE" id="PS50893"/>
    </source>
</evidence>
<evidence type="ECO:0000313" key="9">
    <source>
        <dbReference type="EMBL" id="HGU31887.1"/>
    </source>
</evidence>
<dbReference type="SMART" id="SM00382">
    <property type="entry name" value="AAA"/>
    <property type="match status" value="1"/>
</dbReference>
<keyword evidence="2" id="KW-1003">Cell membrane</keyword>
<dbReference type="InterPro" id="IPR050093">
    <property type="entry name" value="ABC_SmlMolc_Importer"/>
</dbReference>
<evidence type="ECO:0000256" key="6">
    <source>
        <dbReference type="ARBA" id="ARBA00022967"/>
    </source>
</evidence>
<dbReference type="InterPro" id="IPR008995">
    <property type="entry name" value="Mo/tungstate-bd_C_term_dom"/>
</dbReference>
<dbReference type="GO" id="GO:0043190">
    <property type="term" value="C:ATP-binding cassette (ABC) transporter complex"/>
    <property type="evidence" value="ECO:0007669"/>
    <property type="project" value="InterPro"/>
</dbReference>
<dbReference type="InterPro" id="IPR003439">
    <property type="entry name" value="ABC_transporter-like_ATP-bd"/>
</dbReference>
<dbReference type="InterPro" id="IPR017871">
    <property type="entry name" value="ABC_transporter-like_CS"/>
</dbReference>
<feature type="domain" description="ABC transporter" evidence="8">
    <location>
        <begin position="11"/>
        <end position="241"/>
    </location>
</feature>
<gene>
    <name evidence="9" type="ORF">ENS29_03410</name>
</gene>
<dbReference type="PROSITE" id="PS50893">
    <property type="entry name" value="ABC_TRANSPORTER_2"/>
    <property type="match status" value="1"/>
</dbReference>
<dbReference type="Pfam" id="PF08402">
    <property type="entry name" value="TOBE_2"/>
    <property type="match status" value="1"/>
</dbReference>
<evidence type="ECO:0000256" key="7">
    <source>
        <dbReference type="ARBA" id="ARBA00023136"/>
    </source>
</evidence>
<dbReference type="Gene3D" id="2.40.50.100">
    <property type="match status" value="1"/>
</dbReference>
<keyword evidence="1" id="KW-0813">Transport</keyword>
<proteinExistence type="predicted"/>
<dbReference type="Pfam" id="PF00005">
    <property type="entry name" value="ABC_tran"/>
    <property type="match status" value="1"/>
</dbReference>
<dbReference type="FunFam" id="3.40.50.300:FF:000425">
    <property type="entry name" value="Probable ABC transporter, ATP-binding subunit"/>
    <property type="match status" value="1"/>
</dbReference>
<evidence type="ECO:0000256" key="2">
    <source>
        <dbReference type="ARBA" id="ARBA00022475"/>
    </source>
</evidence>
<accession>A0A7C4MNC6</accession>
<evidence type="ECO:0000256" key="1">
    <source>
        <dbReference type="ARBA" id="ARBA00022448"/>
    </source>
</evidence>